<dbReference type="AlphaFoldDB" id="E1WZZ4"/>
<dbReference type="InterPro" id="IPR001509">
    <property type="entry name" value="Epimerase_deHydtase"/>
</dbReference>
<dbReference type="Gene3D" id="3.40.50.720">
    <property type="entry name" value="NAD(P)-binding Rossmann-like Domain"/>
    <property type="match status" value="1"/>
</dbReference>
<dbReference type="Proteomes" id="UP000008963">
    <property type="component" value="Chromosome"/>
</dbReference>
<dbReference type="STRING" id="862908.BMS_3176"/>
<name>E1WZZ4_HALMS</name>
<proteinExistence type="predicted"/>
<evidence type="ECO:0000259" key="1">
    <source>
        <dbReference type="Pfam" id="PF01370"/>
    </source>
</evidence>
<dbReference type="Pfam" id="PF01370">
    <property type="entry name" value="Epimerase"/>
    <property type="match status" value="1"/>
</dbReference>
<evidence type="ECO:0000313" key="3">
    <source>
        <dbReference type="Proteomes" id="UP000008963"/>
    </source>
</evidence>
<dbReference type="PATRIC" id="fig|862908.3.peg.3036"/>
<accession>E1WZZ4</accession>
<dbReference type="HOGENOM" id="CLU_908422_0_0_7"/>
<dbReference type="SUPFAM" id="SSF51735">
    <property type="entry name" value="NAD(P)-binding Rossmann-fold domains"/>
    <property type="match status" value="1"/>
</dbReference>
<feature type="domain" description="NAD-dependent epimerase/dehydratase" evidence="1">
    <location>
        <begin position="45"/>
        <end position="195"/>
    </location>
</feature>
<keyword evidence="3" id="KW-1185">Reference proteome</keyword>
<sequence length="306" mass="35871">MTFNRSGNVPGIESDQLLTLKGDVTKREDLDQLADYQFEIVVDNISVNKSIISNLLEALSGRNEIKYLLTSSSAVYHLIRNQKENNFKESDVDVYHQYERNSLFQDREWDYIQGKADCERLLLDSNFSQKVIIRPNVILGKRDPIKRTNYFLERVHDKEGVLLPDEGHNTYHLVYSTNMARFYFDLIKNSNNRENLIVNYAQDEIFTNKKLISMIDKCNNFETPIFNVGKEKFVENEITPPPFGKWGKYELDLTLLKEVESQQTITPVVDWIKDLNDEYLQLREESYAFSFREKERALIKTLGKVK</sequence>
<dbReference type="InterPro" id="IPR036291">
    <property type="entry name" value="NAD(P)-bd_dom_sf"/>
</dbReference>
<dbReference type="EMBL" id="FQ312005">
    <property type="protein sequence ID" value="CBW27930.1"/>
    <property type="molecule type" value="Genomic_DNA"/>
</dbReference>
<dbReference type="eggNOG" id="COG0451">
    <property type="taxonomic scope" value="Bacteria"/>
</dbReference>
<gene>
    <name evidence="2" type="ordered locus">BMS_3176</name>
</gene>
<dbReference type="KEGG" id="bmx:BMS_3176"/>
<evidence type="ECO:0000313" key="2">
    <source>
        <dbReference type="EMBL" id="CBW27930.1"/>
    </source>
</evidence>
<reference evidence="3" key="1">
    <citation type="journal article" date="2013" name="ISME J.">
        <title>A small predatory core genome in the divergent marine Bacteriovorax marinus SJ and the terrestrial Bdellovibrio bacteriovorus.</title>
        <authorList>
            <person name="Crossman L.C."/>
            <person name="Chen H."/>
            <person name="Cerdeno-Tarraga A.M."/>
            <person name="Brooks K."/>
            <person name="Quail M.A."/>
            <person name="Pineiro S.A."/>
            <person name="Hobley L."/>
            <person name="Sockett R.E."/>
            <person name="Bentley S.D."/>
            <person name="Parkhill J."/>
            <person name="Williams H.N."/>
            <person name="Stine O.C."/>
        </authorList>
    </citation>
    <scope>NUCLEOTIDE SEQUENCE [LARGE SCALE GENOMIC DNA]</scope>
    <source>
        <strain evidence="3">ATCC BAA-682 / DSM 15412 / SJ</strain>
    </source>
</reference>
<protein>
    <recommendedName>
        <fullName evidence="1">NAD-dependent epimerase/dehydratase domain-containing protein</fullName>
    </recommendedName>
</protein>
<organism evidence="2 3">
    <name type="scientific">Halobacteriovorax marinus (strain ATCC BAA-682 / DSM 15412 / SJ)</name>
    <name type="common">Bacteriovorax marinus</name>
    <dbReference type="NCBI Taxonomy" id="862908"/>
    <lineage>
        <taxon>Bacteria</taxon>
        <taxon>Pseudomonadati</taxon>
        <taxon>Bdellovibrionota</taxon>
        <taxon>Bacteriovoracia</taxon>
        <taxon>Bacteriovoracales</taxon>
        <taxon>Halobacteriovoraceae</taxon>
        <taxon>Halobacteriovorax</taxon>
    </lineage>
</organism>